<protein>
    <recommendedName>
        <fullName evidence="5">Peptidoglycan hydrolase FlgJ</fullName>
    </recommendedName>
    <alternativeName>
        <fullName evidence="11">Muramidase FlgJ</fullName>
    </alternativeName>
</protein>
<comment type="function">
    <text evidence="1">Flagellum-specific muramidase which hydrolyzes the peptidoglycan layer to assemble the rod structure in the periplasmic space.</text>
</comment>
<dbReference type="PRINTS" id="PR01002">
    <property type="entry name" value="FLGFLGJ"/>
</dbReference>
<keyword evidence="13" id="KW-0969">Cilium</keyword>
<dbReference type="InterPro" id="IPR013377">
    <property type="entry name" value="FlgJ"/>
</dbReference>
<dbReference type="GO" id="GO:0016798">
    <property type="term" value="F:hydrolase activity, acting on glycosyl bonds"/>
    <property type="evidence" value="ECO:0007669"/>
    <property type="project" value="UniProtKB-KW"/>
</dbReference>
<evidence type="ECO:0000256" key="4">
    <source>
        <dbReference type="ARBA" id="ARBA00007974"/>
    </source>
</evidence>
<evidence type="ECO:0000259" key="12">
    <source>
        <dbReference type="SMART" id="SM00047"/>
    </source>
</evidence>
<dbReference type="InterPro" id="IPR051056">
    <property type="entry name" value="Glycosyl_Hydrolase_73"/>
</dbReference>
<organism evidence="13 14">
    <name type="scientific">Marinomonas pollencensis</name>
    <dbReference type="NCBI Taxonomy" id="491954"/>
    <lineage>
        <taxon>Bacteria</taxon>
        <taxon>Pseudomonadati</taxon>
        <taxon>Pseudomonadota</taxon>
        <taxon>Gammaproteobacteria</taxon>
        <taxon>Oceanospirillales</taxon>
        <taxon>Oceanospirillaceae</taxon>
        <taxon>Marinomonas</taxon>
    </lineage>
</organism>
<dbReference type="GO" id="GO:0071555">
    <property type="term" value="P:cell wall organization"/>
    <property type="evidence" value="ECO:0007669"/>
    <property type="project" value="UniProtKB-KW"/>
</dbReference>
<sequence>MKAVSSDDFFGNFSALSALKTKAQKDPETALKDVAQQFESIFINMLLKNMRASNESIGSGLFSSAQTKQYQDMMDSQMSQTLARSGGIGISEALIRQYEGKGSAAASSHDDTDLLTRISNQDLVRVQALAQKASTEFVQAVQKEMAEKTSLEAAKDNLSGATPVAGVAAEVKPSARSVAFDSPESFVQTLWPHAQEAAEKLGVNPKAILAQAALETGWGKYPIAKEDGSASFNLFGIKADSRWQGDRAVVNTLEYRDGIAKQEKAAFRAYDSFSQSFNDYADFLTTSDRYKEALQAGKDASSFAASLQKGGYATDPKYSDKINHILSSKWFESL</sequence>
<gene>
    <name evidence="13" type="ORF">DFP81_10348</name>
</gene>
<keyword evidence="8" id="KW-0378">Hydrolase</keyword>
<proteinExistence type="inferred from homology"/>
<reference evidence="13 14" key="1">
    <citation type="submission" date="2018-08" db="EMBL/GenBank/DDBJ databases">
        <title>Genomic Encyclopedia of Type Strains, Phase III (KMG-III): the genomes of soil and plant-associated and newly described type strains.</title>
        <authorList>
            <person name="Whitman W."/>
        </authorList>
    </citation>
    <scope>NUCLEOTIDE SEQUENCE [LARGE SCALE GENOMIC DNA]</scope>
    <source>
        <strain evidence="13 14">CECT 7375</strain>
    </source>
</reference>
<keyword evidence="7" id="KW-1005">Bacterial flagellum biogenesis</keyword>
<evidence type="ECO:0000256" key="5">
    <source>
        <dbReference type="ARBA" id="ARBA00013433"/>
    </source>
</evidence>
<name>A0A3E0DPH8_9GAMM</name>
<dbReference type="PANTHER" id="PTHR33308:SF9">
    <property type="entry name" value="PEPTIDOGLYCAN HYDROLASE FLGJ"/>
    <property type="match status" value="1"/>
</dbReference>
<evidence type="ECO:0000256" key="1">
    <source>
        <dbReference type="ARBA" id="ARBA00002954"/>
    </source>
</evidence>
<dbReference type="GO" id="GO:0044780">
    <property type="term" value="P:bacterial-type flagellum assembly"/>
    <property type="evidence" value="ECO:0007669"/>
    <property type="project" value="InterPro"/>
</dbReference>
<evidence type="ECO:0000256" key="8">
    <source>
        <dbReference type="ARBA" id="ARBA00022801"/>
    </source>
</evidence>
<dbReference type="GO" id="GO:0042597">
    <property type="term" value="C:periplasmic space"/>
    <property type="evidence" value="ECO:0007669"/>
    <property type="project" value="UniProtKB-SubCell"/>
</dbReference>
<keyword evidence="10" id="KW-0961">Cell wall biogenesis/degradation</keyword>
<dbReference type="Pfam" id="PF01832">
    <property type="entry name" value="Glucosaminidase"/>
    <property type="match status" value="1"/>
</dbReference>
<dbReference type="Proteomes" id="UP000256542">
    <property type="component" value="Unassembled WGS sequence"/>
</dbReference>
<evidence type="ECO:0000313" key="13">
    <source>
        <dbReference type="EMBL" id="REG84854.1"/>
    </source>
</evidence>
<evidence type="ECO:0000256" key="9">
    <source>
        <dbReference type="ARBA" id="ARBA00023295"/>
    </source>
</evidence>
<dbReference type="NCBIfam" id="TIGR02541">
    <property type="entry name" value="flagell_FlgJ"/>
    <property type="match status" value="1"/>
</dbReference>
<dbReference type="SMART" id="SM00047">
    <property type="entry name" value="LYZ2"/>
    <property type="match status" value="1"/>
</dbReference>
<dbReference type="InterPro" id="IPR019301">
    <property type="entry name" value="Flagellar_prot_FlgJ_N"/>
</dbReference>
<evidence type="ECO:0000256" key="2">
    <source>
        <dbReference type="ARBA" id="ARBA00004418"/>
    </source>
</evidence>
<dbReference type="Pfam" id="PF10135">
    <property type="entry name" value="Rod-binding"/>
    <property type="match status" value="1"/>
</dbReference>
<keyword evidence="6" id="KW-0574">Periplasm</keyword>
<comment type="similarity">
    <text evidence="3">In the N-terminal section; belongs to the FlgJ family.</text>
</comment>
<dbReference type="PANTHER" id="PTHR33308">
    <property type="entry name" value="PEPTIDOGLYCAN HYDROLASE FLGJ"/>
    <property type="match status" value="1"/>
</dbReference>
<feature type="domain" description="Mannosyl-glycoprotein endo-beta-N-acetylglucosamidase-like" evidence="12">
    <location>
        <begin position="173"/>
        <end position="332"/>
    </location>
</feature>
<keyword evidence="13" id="KW-0966">Cell projection</keyword>
<evidence type="ECO:0000256" key="10">
    <source>
        <dbReference type="ARBA" id="ARBA00023316"/>
    </source>
</evidence>
<dbReference type="InterPro" id="IPR002901">
    <property type="entry name" value="MGlyc_endo_b_GlcNAc-like_dom"/>
</dbReference>
<comment type="similarity">
    <text evidence="4">In the C-terminal section; belongs to the glycosyl hydrolase 73 family.</text>
</comment>
<dbReference type="OrthoDB" id="289937at2"/>
<dbReference type="RefSeq" id="WP_115896743.1">
    <property type="nucleotide sequence ID" value="NZ_QUNG01000003.1"/>
</dbReference>
<dbReference type="Gene3D" id="1.10.530.10">
    <property type="match status" value="1"/>
</dbReference>
<dbReference type="Gene3D" id="2.10.70.40">
    <property type="entry name" value="peptidoglycan hydrolase"/>
    <property type="match status" value="1"/>
</dbReference>
<dbReference type="EMBL" id="QUNG01000003">
    <property type="protein sequence ID" value="REG84854.1"/>
    <property type="molecule type" value="Genomic_DNA"/>
</dbReference>
<evidence type="ECO:0000256" key="6">
    <source>
        <dbReference type="ARBA" id="ARBA00022764"/>
    </source>
</evidence>
<dbReference type="GO" id="GO:0004040">
    <property type="term" value="F:amidase activity"/>
    <property type="evidence" value="ECO:0007669"/>
    <property type="project" value="InterPro"/>
</dbReference>
<comment type="subcellular location">
    <subcellularLocation>
        <location evidence="2">Periplasm</location>
    </subcellularLocation>
</comment>
<dbReference type="GO" id="GO:0071973">
    <property type="term" value="P:bacterial-type flagellum-dependent cell motility"/>
    <property type="evidence" value="ECO:0007669"/>
    <property type="project" value="TreeGrafter"/>
</dbReference>
<keyword evidence="13" id="KW-0282">Flagellum</keyword>
<dbReference type="AlphaFoldDB" id="A0A3E0DPH8"/>
<evidence type="ECO:0000256" key="7">
    <source>
        <dbReference type="ARBA" id="ARBA00022795"/>
    </source>
</evidence>
<keyword evidence="9" id="KW-0326">Glycosidase</keyword>
<accession>A0A3E0DPH8</accession>
<evidence type="ECO:0000256" key="11">
    <source>
        <dbReference type="ARBA" id="ARBA00030835"/>
    </source>
</evidence>
<evidence type="ECO:0000256" key="3">
    <source>
        <dbReference type="ARBA" id="ARBA00006880"/>
    </source>
</evidence>
<keyword evidence="14" id="KW-1185">Reference proteome</keyword>
<comment type="caution">
    <text evidence="13">The sequence shown here is derived from an EMBL/GenBank/DDBJ whole genome shotgun (WGS) entry which is preliminary data.</text>
</comment>
<evidence type="ECO:0000313" key="14">
    <source>
        <dbReference type="Proteomes" id="UP000256542"/>
    </source>
</evidence>